<evidence type="ECO:0000256" key="1">
    <source>
        <dbReference type="SAM" id="MobiDB-lite"/>
    </source>
</evidence>
<accession>A0A2I9DY20</accession>
<evidence type="ECO:0000313" key="2">
    <source>
        <dbReference type="EMBL" id="GBF08167.1"/>
    </source>
</evidence>
<dbReference type="Proteomes" id="UP000236569">
    <property type="component" value="Unassembled WGS sequence"/>
</dbReference>
<organism evidence="2 3">
    <name type="scientific">Deinococcus aerius</name>
    <dbReference type="NCBI Taxonomy" id="200253"/>
    <lineage>
        <taxon>Bacteria</taxon>
        <taxon>Thermotogati</taxon>
        <taxon>Deinococcota</taxon>
        <taxon>Deinococci</taxon>
        <taxon>Deinococcales</taxon>
        <taxon>Deinococcaceae</taxon>
        <taxon>Deinococcus</taxon>
    </lineage>
</organism>
<feature type="region of interest" description="Disordered" evidence="1">
    <location>
        <begin position="50"/>
        <end position="81"/>
    </location>
</feature>
<dbReference type="EMBL" id="BFAG01000025">
    <property type="protein sequence ID" value="GBF08167.1"/>
    <property type="molecule type" value="Genomic_DNA"/>
</dbReference>
<evidence type="ECO:0000313" key="3">
    <source>
        <dbReference type="Proteomes" id="UP000236569"/>
    </source>
</evidence>
<protein>
    <submittedName>
        <fullName evidence="2">Uncharacterized protein</fullName>
    </submittedName>
</protein>
<proteinExistence type="predicted"/>
<sequence length="288" mass="31035">MKQHRAVRAGELQGKVGFAHARLPLDENQAWGRLQCRPFPLAPDQGRVLGNGGAAGRGGDRRLFPPRLARPDSPGQGAGFRQRLEREVAPQHLPAALVLGQGRPPLAQPRVQVHDGAVVGLLQLVLGEQGEVDAQRLPPLAPRLQGLGLPQRRRLAFPRDSRARPLQPLAPHRTLQLQPVQKWPAVQAQRPGPVPPRGPLPELGHVGRHLPGERHVGLPHRQPAGERCVPEAVEFLAQVAPRVPLGQLPQQPGEHPAGRRAAEGQVRGQGEGLARGQGHVLAVHHEAG</sequence>
<name>A0A2I9DY20_9DEIO</name>
<gene>
    <name evidence="2" type="ORF">DAERI_250002</name>
</gene>
<feature type="region of interest" description="Disordered" evidence="1">
    <location>
        <begin position="184"/>
        <end position="223"/>
    </location>
</feature>
<reference evidence="3" key="1">
    <citation type="submission" date="2018-01" db="EMBL/GenBank/DDBJ databases">
        <title>Draft Genome Sequence of the Radioresistant Bacterium Deinococcus aerius TR0125, Isolated from the Higher Atmosphere above Japan.</title>
        <authorList>
            <person name="Satoh K."/>
            <person name="Arai H."/>
            <person name="Sanzen T."/>
            <person name="Kawaguchi Y."/>
            <person name="Hayashi H."/>
            <person name="Yokobori S."/>
            <person name="Yamagishi A."/>
            <person name="Oono Y."/>
            <person name="Narumi I."/>
        </authorList>
    </citation>
    <scope>NUCLEOTIDE SEQUENCE [LARGE SCALE GENOMIC DNA]</scope>
    <source>
        <strain evidence="3">TR0125</strain>
    </source>
</reference>
<dbReference type="AlphaFoldDB" id="A0A2I9DY20"/>
<comment type="caution">
    <text evidence="2">The sequence shown here is derived from an EMBL/GenBank/DDBJ whole genome shotgun (WGS) entry which is preliminary data.</text>
</comment>
<keyword evidence="3" id="KW-1185">Reference proteome</keyword>
<feature type="region of interest" description="Disordered" evidence="1">
    <location>
        <begin position="245"/>
        <end position="277"/>
    </location>
</feature>